<reference evidence="3 4" key="1">
    <citation type="submission" date="2017-09" db="EMBL/GenBank/DDBJ databases">
        <authorList>
            <consortium name="International Durum Wheat Genome Sequencing Consortium (IDWGSC)"/>
            <person name="Milanesi L."/>
        </authorList>
    </citation>
    <scope>NUCLEOTIDE SEQUENCE [LARGE SCALE GENOMIC DNA]</scope>
    <source>
        <strain evidence="4">cv. Svevo</strain>
    </source>
</reference>
<feature type="domain" description="Myb/SANT-like" evidence="2">
    <location>
        <begin position="4"/>
        <end position="84"/>
    </location>
</feature>
<evidence type="ECO:0000313" key="4">
    <source>
        <dbReference type="Proteomes" id="UP000324705"/>
    </source>
</evidence>
<feature type="region of interest" description="Disordered" evidence="1">
    <location>
        <begin position="171"/>
        <end position="192"/>
    </location>
</feature>
<dbReference type="Proteomes" id="UP000324705">
    <property type="component" value="Chromosome 7A"/>
</dbReference>
<evidence type="ECO:0000313" key="3">
    <source>
        <dbReference type="EMBL" id="VAI75981.1"/>
    </source>
</evidence>
<name>A0A9R1BQ47_TRITD</name>
<dbReference type="Pfam" id="PF12776">
    <property type="entry name" value="Myb_DNA-bind_3"/>
    <property type="match status" value="1"/>
</dbReference>
<accession>A0A9R1BQ47</accession>
<dbReference type="Gramene" id="TRITD7Av1G157100.1">
    <property type="protein sequence ID" value="TRITD7Av1G157100.1"/>
    <property type="gene ID" value="TRITD7Av1G157100"/>
</dbReference>
<dbReference type="EMBL" id="LT934123">
    <property type="protein sequence ID" value="VAI75981.1"/>
    <property type="molecule type" value="Genomic_DNA"/>
</dbReference>
<dbReference type="InterPro" id="IPR024752">
    <property type="entry name" value="Myb/SANT-like_dom"/>
</dbReference>
<proteinExistence type="predicted"/>
<gene>
    <name evidence="3" type="ORF">TRITD_7Av1G157100</name>
</gene>
<keyword evidence="4" id="KW-1185">Reference proteome</keyword>
<evidence type="ECO:0000256" key="1">
    <source>
        <dbReference type="SAM" id="MobiDB-lite"/>
    </source>
</evidence>
<protein>
    <recommendedName>
        <fullName evidence="2">Myb/SANT-like domain-containing protein</fullName>
    </recommendedName>
</protein>
<dbReference type="OMA" id="MWVRIGR"/>
<evidence type="ECO:0000259" key="2">
    <source>
        <dbReference type="Pfam" id="PF12776"/>
    </source>
</evidence>
<feature type="compositionally biased region" description="Polar residues" evidence="1">
    <location>
        <begin position="172"/>
        <end position="181"/>
    </location>
</feature>
<organism evidence="3 4">
    <name type="scientific">Triticum turgidum subsp. durum</name>
    <name type="common">Durum wheat</name>
    <name type="synonym">Triticum durum</name>
    <dbReference type="NCBI Taxonomy" id="4567"/>
    <lineage>
        <taxon>Eukaryota</taxon>
        <taxon>Viridiplantae</taxon>
        <taxon>Streptophyta</taxon>
        <taxon>Embryophyta</taxon>
        <taxon>Tracheophyta</taxon>
        <taxon>Spermatophyta</taxon>
        <taxon>Magnoliopsida</taxon>
        <taxon>Liliopsida</taxon>
        <taxon>Poales</taxon>
        <taxon>Poaceae</taxon>
        <taxon>BOP clade</taxon>
        <taxon>Pooideae</taxon>
        <taxon>Triticodae</taxon>
        <taxon>Triticeae</taxon>
        <taxon>Triticinae</taxon>
        <taxon>Triticum</taxon>
    </lineage>
</organism>
<sequence>MSAIMLKGLADVAEKCVRTDKGFKEADKMKVAKALTAFVGYDVSNTQVHNHLRKWRTRWQRIVHLLGLSGALWDDDKKMIVLEEQHYLGHTQDHPTDAELLNTPLEHYNYMELCFADKLATGRFSMGSGVPLGKPVDVEGKGKPIVVEGQGTSGEGFVNGPVGAEFVFVGASETNDPSPSTTKKRKRTSVMTEEDSIQVNNMSDAVREIASAINNTCHTETHPELYKAVMDLVEYDLAKRLAVLDYLTKHKGKDLNFVKMDEKV</sequence>
<dbReference type="AlphaFoldDB" id="A0A9R1BQ47"/>
<dbReference type="PANTHER" id="PTHR47127">
    <property type="entry name" value="10A19I.15"/>
    <property type="match status" value="1"/>
</dbReference>